<proteinExistence type="predicted"/>
<dbReference type="EMBL" id="UZAJ01013455">
    <property type="protein sequence ID" value="VDO67050.1"/>
    <property type="molecule type" value="Genomic_DNA"/>
</dbReference>
<reference evidence="3" key="1">
    <citation type="submission" date="2016-06" db="UniProtKB">
        <authorList>
            <consortium name="WormBaseParasite"/>
        </authorList>
    </citation>
    <scope>IDENTIFICATION</scope>
</reference>
<dbReference type="Proteomes" id="UP000267606">
    <property type="component" value="Unassembled WGS sequence"/>
</dbReference>
<protein>
    <submittedName>
        <fullName evidence="3">ABC transporter ATP-binding protein</fullName>
    </submittedName>
</protein>
<evidence type="ECO:0000313" key="2">
    <source>
        <dbReference type="Proteomes" id="UP000267606"/>
    </source>
</evidence>
<organism evidence="3">
    <name type="scientific">Onchocerca flexuosa</name>
    <dbReference type="NCBI Taxonomy" id="387005"/>
    <lineage>
        <taxon>Eukaryota</taxon>
        <taxon>Metazoa</taxon>
        <taxon>Ecdysozoa</taxon>
        <taxon>Nematoda</taxon>
        <taxon>Chromadorea</taxon>
        <taxon>Rhabditida</taxon>
        <taxon>Spirurina</taxon>
        <taxon>Spiruromorpha</taxon>
        <taxon>Filarioidea</taxon>
        <taxon>Onchocercidae</taxon>
        <taxon>Onchocerca</taxon>
    </lineage>
</organism>
<name>A0A183HRY7_9BILA</name>
<dbReference type="WBParaSite" id="OFLC_0001024801-mRNA-1">
    <property type="protein sequence ID" value="OFLC_0001024801-mRNA-1"/>
    <property type="gene ID" value="OFLC_0001024801"/>
</dbReference>
<keyword evidence="2" id="KW-1185">Reference proteome</keyword>
<evidence type="ECO:0000313" key="3">
    <source>
        <dbReference type="WBParaSite" id="OFLC_0001024801-mRNA-1"/>
    </source>
</evidence>
<sequence>MDSLSKEDSVLVINGKAVNDAYGLHEPVKFKLDDIIKVTKNKIDRTAKSVFNLNADDKKADFLTNFHSKIDNLIIRDVSLDKFDVKLDFSRDFIDLRGNGTVNNTQ</sequence>
<gene>
    <name evidence="1" type="ORF">OFLC_LOCUS10249</name>
</gene>
<reference evidence="1 2" key="2">
    <citation type="submission" date="2018-11" db="EMBL/GenBank/DDBJ databases">
        <authorList>
            <consortium name="Pathogen Informatics"/>
        </authorList>
    </citation>
    <scope>NUCLEOTIDE SEQUENCE [LARGE SCALE GENOMIC DNA]</scope>
</reference>
<evidence type="ECO:0000313" key="1">
    <source>
        <dbReference type="EMBL" id="VDO67050.1"/>
    </source>
</evidence>
<accession>A0A183HRY7</accession>
<dbReference type="AlphaFoldDB" id="A0A183HRY7"/>